<sequence length="264" mass="31691">MVLETIQSLGLRNGTNYFENYFEELRYYLNPLFRYKQGNCHNVSHYASLILRNYGVSHKKIWIYAPTRFDEVSKLTIQLHDPNEISPKGYLTWGFHVALLIQHEANEYVFDYFVDEQKPLTVGQWIESMKIKHFYIDIENSDYYLFYTKPSEKKKNGVFYGKYFRYEGLSKDENWLAKGLAINETAIQFCENESYHFQHKTPLSDYYRLFVGRVNNFECVLRDKSVSKKMTFTFQKKHQSIIAEYRKIYEQNLEKWIEKVALVL</sequence>
<evidence type="ECO:0000313" key="2">
    <source>
        <dbReference type="EMBL" id="CAH0996474.1"/>
    </source>
</evidence>
<dbReference type="RefSeq" id="WP_238807033.1">
    <property type="nucleotide sequence ID" value="NZ_CAKLPY010000002.1"/>
</dbReference>
<evidence type="ECO:0000259" key="1">
    <source>
        <dbReference type="Pfam" id="PF18626"/>
    </source>
</evidence>
<dbReference type="Gene3D" id="3.10.620.30">
    <property type="match status" value="1"/>
</dbReference>
<protein>
    <recommendedName>
        <fullName evidence="1">Protein glutaminase domain-containing protein</fullName>
    </recommendedName>
</protein>
<dbReference type="Proteomes" id="UP000837932">
    <property type="component" value="Unassembled WGS sequence"/>
</dbReference>
<dbReference type="EMBL" id="CAKLPY010000002">
    <property type="protein sequence ID" value="CAH0996474.1"/>
    <property type="molecule type" value="Genomic_DNA"/>
</dbReference>
<dbReference type="Pfam" id="PF18626">
    <property type="entry name" value="Gln_deamidase_2"/>
    <property type="match status" value="1"/>
</dbReference>
<gene>
    <name evidence="2" type="ORF">EMA8858_02606</name>
</gene>
<reference evidence="2" key="1">
    <citation type="submission" date="2021-12" db="EMBL/GenBank/DDBJ databases">
        <authorList>
            <person name="Rodrigo-Torres L."/>
            <person name="Arahal R. D."/>
            <person name="Lucena T."/>
        </authorList>
    </citation>
    <scope>NUCLEOTIDE SEQUENCE</scope>
    <source>
        <strain evidence="2">CECT 8858</strain>
    </source>
</reference>
<keyword evidence="3" id="KW-1185">Reference proteome</keyword>
<evidence type="ECO:0000313" key="3">
    <source>
        <dbReference type="Proteomes" id="UP000837932"/>
    </source>
</evidence>
<dbReference type="InterPro" id="IPR041325">
    <property type="entry name" value="Gln_deamidase_2"/>
</dbReference>
<comment type="caution">
    <text evidence="2">The sequence shown here is derived from an EMBL/GenBank/DDBJ whole genome shotgun (WGS) entry which is preliminary data.</text>
</comment>
<name>A0ABN8ETU7_9BACT</name>
<proteinExistence type="predicted"/>
<feature type="domain" description="Protein glutaminase" evidence="1">
    <location>
        <begin position="21"/>
        <end position="129"/>
    </location>
</feature>
<accession>A0ABN8ETU7</accession>
<organism evidence="2 3">
    <name type="scientific">Emticicia aquatica</name>
    <dbReference type="NCBI Taxonomy" id="1681835"/>
    <lineage>
        <taxon>Bacteria</taxon>
        <taxon>Pseudomonadati</taxon>
        <taxon>Bacteroidota</taxon>
        <taxon>Cytophagia</taxon>
        <taxon>Cytophagales</taxon>
        <taxon>Leadbetterellaceae</taxon>
        <taxon>Emticicia</taxon>
    </lineage>
</organism>